<evidence type="ECO:0000313" key="9">
    <source>
        <dbReference type="RefSeq" id="XP_035829293.1"/>
    </source>
</evidence>
<name>A0ABM1W3Q0_APLCA</name>
<protein>
    <submittedName>
        <fullName evidence="8 9">Malignant fibrous histiocytoma-amplified sequence 1 homolog</fullName>
    </submittedName>
</protein>
<dbReference type="InterPro" id="IPR050216">
    <property type="entry name" value="LRR_domain-containing"/>
</dbReference>
<dbReference type="SUPFAM" id="SSF52540">
    <property type="entry name" value="P-loop containing nucleoside triphosphate hydrolases"/>
    <property type="match status" value="1"/>
</dbReference>
<proteinExistence type="predicted"/>
<keyword evidence="3" id="KW-0547">Nucleotide-binding</keyword>
<dbReference type="Gene3D" id="1.10.10.10">
    <property type="entry name" value="Winged helix-like DNA-binding domain superfamily/Winged helix DNA-binding domain"/>
    <property type="match status" value="1"/>
</dbReference>
<dbReference type="Pfam" id="PF13855">
    <property type="entry name" value="LRR_8"/>
    <property type="match status" value="2"/>
</dbReference>
<sequence>MASENVSDSLEHFVVPCEGGHGQRLAIPEGAYRGWVPRVLYSMNVHELKLPFLRLLSFPVGGTAIGSLATNLTIFEAVGNYLGKLPASFADCANLVQLDLGFNYFGEVPLPVFKLRNLRILNLEHNDIVKVDSGIGQLKQLTELNLNGNLLSSLPIELRYCKRLRKLYLSGKFYPRGMIKEFPECICHLRDLIVLNLSWQQIRNIPDSFGNLRNLEELNLKWNQLQEVSPEMVKCHKLVVVDFSGALRLLSAIPEPLFSLEDLSSLNLSDNFFTDIPREVHGLRKLRHLVVQRNSLLRLSPDLFQLRYLEHLELGENFLEDIPLGIRNLRKLQYLGLGNNRLTVLRDEMCRLEQLTHLYLGNNKLSKLPEEIYRLDQLVTLDLDNNQLMELPLLMDRLEGLAGCDGLHVVNNPLRSPFFEMSQQGTQELFEFLKGLRVKEAHHRWKMILIGAAKAGKTSLRQALMLGRSKLTAENERTWVMERHLWEPESRLRVQILDFGGHHIYQAAHHMFLSSDALHVLVFDLTKYNTENYEELIGHWLEAITDRAAGATIVVVGTHCDLCTKEDIDERTEDILRLMHRDEGAKRRQIEQEIERIQEELDRPEARAVSGKIPEIGVGRLQEKLNRLQRMLNSRSKLPEHIFVVSCADRLDGVGEFRDSLVQQLKSVPITALPDHWFSFLEQLQQVTARIISLDQAMEMFQTVMTSSHQSMMGMRGSPQLSLEMVLKYLHSTGEILWYHDNDDLRGTVFHRPEALIDMLRAVFRHDFDQVVVYSEDTGSSVSLRQAQFDKMKKDFLKKGLLTKELLRYLLIHFDLSSDAPSALLSLILSVMLKFGLCFELTNSTASALIGSSSVVQFPWFFPEELPESMESKWPASLPPNTFEICIELVFSRQAPPNFFEKLSVKLQNLLSDTERINWRDGVLAVRNLSSLLVTREKKNGGTVVTVAARSASDLQDLWGMVLSVRRAAMSLFKDWPLVKCDISLVCLHCVLRGVDEPYRFPGHVLEHTIPKGLYSMKCCEKMPDEVVPTAFVFPLDESSYQENHQEYMRAATEFMLKSLMVDTVDGPRGASVSVLSDGGLAFIAANLGFNWSAVILRLGIPQARIEQLIMTYQYDVYQQILHALLEWRGADSNDNNSQDKIDLLFGVLREDDIGRTDLVDQLSEDYSTVSDSV</sequence>
<dbReference type="RefSeq" id="XP_012945729.1">
    <property type="nucleotide sequence ID" value="XM_013090275.2"/>
</dbReference>
<dbReference type="InterPro" id="IPR003591">
    <property type="entry name" value="Leu-rich_rpt_typical-subtyp"/>
</dbReference>
<accession>A0ABM1W3Q0</accession>
<keyword evidence="7" id="KW-1185">Reference proteome</keyword>
<dbReference type="Proteomes" id="UP000694888">
    <property type="component" value="Unplaced"/>
</dbReference>
<evidence type="ECO:0000313" key="8">
    <source>
        <dbReference type="RefSeq" id="XP_012945729.1"/>
    </source>
</evidence>
<evidence type="ECO:0000256" key="4">
    <source>
        <dbReference type="SAM" id="Coils"/>
    </source>
</evidence>
<organism evidence="7 9">
    <name type="scientific">Aplysia californica</name>
    <name type="common">California sea hare</name>
    <dbReference type="NCBI Taxonomy" id="6500"/>
    <lineage>
        <taxon>Eukaryota</taxon>
        <taxon>Metazoa</taxon>
        <taxon>Spiralia</taxon>
        <taxon>Lophotrochozoa</taxon>
        <taxon>Mollusca</taxon>
        <taxon>Gastropoda</taxon>
        <taxon>Heterobranchia</taxon>
        <taxon>Euthyneura</taxon>
        <taxon>Tectipleura</taxon>
        <taxon>Aplysiida</taxon>
        <taxon>Aplysioidea</taxon>
        <taxon>Aplysiidae</taxon>
        <taxon>Aplysia</taxon>
    </lineage>
</organism>
<dbReference type="InterPro" id="IPR036388">
    <property type="entry name" value="WH-like_DNA-bd_sf"/>
</dbReference>
<dbReference type="Gene3D" id="1.10.533.10">
    <property type="entry name" value="Death Domain, Fas"/>
    <property type="match status" value="1"/>
</dbReference>
<dbReference type="InterPro" id="IPR001611">
    <property type="entry name" value="Leu-rich_rpt"/>
</dbReference>
<dbReference type="PANTHER" id="PTHR48051:SF54">
    <property type="entry name" value="LEUCINE-RICH REPEAT-CONTAINING PROTEIN"/>
    <property type="match status" value="1"/>
</dbReference>
<gene>
    <name evidence="8 9 10" type="primary">LOC101849896</name>
</gene>
<reference evidence="8 9" key="1">
    <citation type="submission" date="2025-05" db="UniProtKB">
        <authorList>
            <consortium name="RefSeq"/>
        </authorList>
    </citation>
    <scope>IDENTIFICATION</scope>
</reference>
<feature type="domain" description="Death" evidence="5">
    <location>
        <begin position="1077"/>
        <end position="1151"/>
    </location>
</feature>
<dbReference type="InterPro" id="IPR011029">
    <property type="entry name" value="DEATH-like_dom_sf"/>
</dbReference>
<evidence type="ECO:0000256" key="1">
    <source>
        <dbReference type="ARBA" id="ARBA00022614"/>
    </source>
</evidence>
<dbReference type="SUPFAM" id="SSF52058">
    <property type="entry name" value="L domain-like"/>
    <property type="match status" value="1"/>
</dbReference>
<evidence type="ECO:0000259" key="5">
    <source>
        <dbReference type="PROSITE" id="PS50017"/>
    </source>
</evidence>
<evidence type="ECO:0000256" key="3">
    <source>
        <dbReference type="ARBA" id="ARBA00022741"/>
    </source>
</evidence>
<dbReference type="InterPro" id="IPR000488">
    <property type="entry name" value="Death_dom"/>
</dbReference>
<dbReference type="PROSITE" id="PS51424">
    <property type="entry name" value="ROC"/>
    <property type="match status" value="1"/>
</dbReference>
<dbReference type="Pfam" id="PF08477">
    <property type="entry name" value="Roc"/>
    <property type="match status" value="1"/>
</dbReference>
<evidence type="ECO:0000313" key="7">
    <source>
        <dbReference type="Proteomes" id="UP000694888"/>
    </source>
</evidence>
<dbReference type="SMART" id="SM00369">
    <property type="entry name" value="LRR_TYP"/>
    <property type="match status" value="9"/>
</dbReference>
<dbReference type="Gene3D" id="3.40.50.300">
    <property type="entry name" value="P-loop containing nucleotide triphosphate hydrolases"/>
    <property type="match status" value="1"/>
</dbReference>
<keyword evidence="2" id="KW-0677">Repeat</keyword>
<dbReference type="SMART" id="SM00364">
    <property type="entry name" value="LRR_BAC"/>
    <property type="match status" value="5"/>
</dbReference>
<dbReference type="SUPFAM" id="SSF47986">
    <property type="entry name" value="DEATH domain"/>
    <property type="match status" value="1"/>
</dbReference>
<dbReference type="RefSeq" id="XP_035829293.1">
    <property type="nucleotide sequence ID" value="XM_035973400.1"/>
</dbReference>
<keyword evidence="4" id="KW-0175">Coiled coil</keyword>
<dbReference type="RefSeq" id="XP_035829294.1">
    <property type="nucleotide sequence ID" value="XM_035973401.1"/>
</dbReference>
<dbReference type="InterPro" id="IPR032675">
    <property type="entry name" value="LRR_dom_sf"/>
</dbReference>
<evidence type="ECO:0000259" key="6">
    <source>
        <dbReference type="PROSITE" id="PS51424"/>
    </source>
</evidence>
<feature type="domain" description="Roc" evidence="6">
    <location>
        <begin position="438"/>
        <end position="632"/>
    </location>
</feature>
<dbReference type="Gene3D" id="3.80.10.10">
    <property type="entry name" value="Ribonuclease Inhibitor"/>
    <property type="match status" value="3"/>
</dbReference>
<dbReference type="InterPro" id="IPR020859">
    <property type="entry name" value="ROC"/>
</dbReference>
<dbReference type="GeneID" id="101849896"/>
<dbReference type="Gene3D" id="3.30.70.1390">
    <property type="entry name" value="ROC domain from the Parkinson's disease-associated leucine-rich repeat kinase 2"/>
    <property type="match status" value="1"/>
</dbReference>
<dbReference type="InterPro" id="IPR027417">
    <property type="entry name" value="P-loop_NTPase"/>
</dbReference>
<evidence type="ECO:0000313" key="10">
    <source>
        <dbReference type="RefSeq" id="XP_035829294.1"/>
    </source>
</evidence>
<dbReference type="PANTHER" id="PTHR48051">
    <property type="match status" value="1"/>
</dbReference>
<feature type="coiled-coil region" evidence="4">
    <location>
        <begin position="580"/>
        <end position="607"/>
    </location>
</feature>
<dbReference type="PROSITE" id="PS50017">
    <property type="entry name" value="DEATH_DOMAIN"/>
    <property type="match status" value="1"/>
</dbReference>
<dbReference type="CDD" id="cd01670">
    <property type="entry name" value="Death"/>
    <property type="match status" value="1"/>
</dbReference>
<dbReference type="PROSITE" id="PS51450">
    <property type="entry name" value="LRR"/>
    <property type="match status" value="4"/>
</dbReference>
<keyword evidence="1" id="KW-0433">Leucine-rich repeat</keyword>
<evidence type="ECO:0000256" key="2">
    <source>
        <dbReference type="ARBA" id="ARBA00022737"/>
    </source>
</evidence>